<reference evidence="2" key="2">
    <citation type="submission" date="2022-09" db="EMBL/GenBank/DDBJ databases">
        <title>Biosynthetic gene clusters of Dactylosporangioum fulvum.</title>
        <authorList>
            <person name="Caradec T."/>
        </authorList>
    </citation>
    <scope>NUCLEOTIDE SEQUENCE</scope>
    <source>
        <strain evidence="2">NRRL B-16292</strain>
    </source>
</reference>
<dbReference type="Pfam" id="PF02538">
    <property type="entry name" value="Hydantoinase_B"/>
    <property type="match status" value="1"/>
</dbReference>
<gene>
    <name evidence="2" type="ORF">Dfulv_35180</name>
</gene>
<dbReference type="EMBL" id="CP073720">
    <property type="protein sequence ID" value="UWP80377.1"/>
    <property type="molecule type" value="Genomic_DNA"/>
</dbReference>
<dbReference type="Proteomes" id="UP001059617">
    <property type="component" value="Chromosome"/>
</dbReference>
<dbReference type="RefSeq" id="WP_259858136.1">
    <property type="nucleotide sequence ID" value="NZ_BAAAST010000009.1"/>
</dbReference>
<dbReference type="InterPro" id="IPR003692">
    <property type="entry name" value="Hydantoinase_B"/>
</dbReference>
<keyword evidence="3" id="KW-1185">Reference proteome</keyword>
<dbReference type="InterPro" id="IPR045079">
    <property type="entry name" value="Oxoprolinase-like"/>
</dbReference>
<organism evidence="2 3">
    <name type="scientific">Dactylosporangium fulvum</name>
    <dbReference type="NCBI Taxonomy" id="53359"/>
    <lineage>
        <taxon>Bacteria</taxon>
        <taxon>Bacillati</taxon>
        <taxon>Actinomycetota</taxon>
        <taxon>Actinomycetes</taxon>
        <taxon>Micromonosporales</taxon>
        <taxon>Micromonosporaceae</taxon>
        <taxon>Dactylosporangium</taxon>
    </lineage>
</organism>
<accession>A0ABY5VRH6</accession>
<feature type="domain" description="Hydantoinase B/oxoprolinase" evidence="1">
    <location>
        <begin position="10"/>
        <end position="527"/>
    </location>
</feature>
<dbReference type="PANTHER" id="PTHR11365:SF23">
    <property type="entry name" value="HYPOTHETICAL 5-OXOPROLINASE (EUROFUNG)-RELATED"/>
    <property type="match status" value="1"/>
</dbReference>
<evidence type="ECO:0000313" key="2">
    <source>
        <dbReference type="EMBL" id="UWP80377.1"/>
    </source>
</evidence>
<name>A0ABY5VRH6_9ACTN</name>
<sequence length="592" mass="64204">MSGNTTSGLDAVTLGLVRGVLASAVAEIETLIERTSMSPFINEKKDYDAGFTDARGRALLLRNPVGANKVEALLDSYPPETMQHGDIYWYNDCYGSHGGVTHSPDLVFISPAFAGDTLVGFCEVFGHFWDIGGMRPGSLSPDATEIFQEGIIVPPVRVFRGGQWNEDLIRLFVRNSRFPEMLEGDIRAMTAAVQMGVTRLVEAAERFGAETLRQAMDTFLSQTTEALRARVREVLPQGTLRFAEPIETSSADGPHWIRLEVQRDGDSVRLDLTESSDQSLGPANFLMHTSVPPLALAQSVLPQDSSIVFNGGAADIADVVQLREGSIVQPRFPAALGSRGSAWQRFASAIQGVLALATDGDSTAASANYCLYMLRSFDPATGRWLLVTDGMASGRGARPYADGSDAIYHVGQKNYPIEYIEMSYPVRLEEYSIHPDSGGPGLHRGGCGVMREFTFLRPAGQIAIRIDNVQFPPWGVSGGMAGRPGSVTINPGTPQARELQPMSDGNAVEEGDVIRILTSGGGGWGDPFMRGPDLVRQDVLGGFVSVTGARRDYGVVLDPQTFDVDIALTKELRSGERSHKLFHRDGYVDEIW</sequence>
<dbReference type="PANTHER" id="PTHR11365">
    <property type="entry name" value="5-OXOPROLINASE RELATED"/>
    <property type="match status" value="1"/>
</dbReference>
<reference evidence="2" key="1">
    <citation type="submission" date="2021-04" db="EMBL/GenBank/DDBJ databases">
        <authorList>
            <person name="Hartkoorn R.C."/>
            <person name="Beaudoing E."/>
            <person name="Hot D."/>
        </authorList>
    </citation>
    <scope>NUCLEOTIDE SEQUENCE</scope>
    <source>
        <strain evidence="2">NRRL B-16292</strain>
    </source>
</reference>
<evidence type="ECO:0000313" key="3">
    <source>
        <dbReference type="Proteomes" id="UP001059617"/>
    </source>
</evidence>
<proteinExistence type="predicted"/>
<protein>
    <submittedName>
        <fullName evidence="2">Hydantoinase B/oxoprolinase family protein</fullName>
    </submittedName>
</protein>
<evidence type="ECO:0000259" key="1">
    <source>
        <dbReference type="Pfam" id="PF02538"/>
    </source>
</evidence>